<dbReference type="PRINTS" id="PR00502">
    <property type="entry name" value="NUDIXFAMILY"/>
</dbReference>
<dbReference type="Pfam" id="PF00293">
    <property type="entry name" value="NUDIX"/>
    <property type="match status" value="1"/>
</dbReference>
<protein>
    <recommendedName>
        <fullName evidence="4">NAD(+) diphosphatase</fullName>
        <ecNumber evidence="4">3.6.1.22</ecNumber>
    </recommendedName>
</protein>
<dbReference type="GO" id="GO:0005829">
    <property type="term" value="C:cytosol"/>
    <property type="evidence" value="ECO:0007669"/>
    <property type="project" value="TreeGrafter"/>
</dbReference>
<dbReference type="Gene3D" id="3.90.79.20">
    <property type="match status" value="1"/>
</dbReference>
<name>A0A916ZR47_9HYPH</name>
<comment type="cofactor">
    <cofactor evidence="1">
        <name>Mg(2+)</name>
        <dbReference type="ChEBI" id="CHEBI:18420"/>
    </cofactor>
</comment>
<dbReference type="InterPro" id="IPR015797">
    <property type="entry name" value="NUDIX_hydrolase-like_dom_sf"/>
</dbReference>
<dbReference type="PROSITE" id="PS51462">
    <property type="entry name" value="NUDIX"/>
    <property type="match status" value="1"/>
</dbReference>
<evidence type="ECO:0000256" key="9">
    <source>
        <dbReference type="ARBA" id="ARBA00023679"/>
    </source>
</evidence>
<evidence type="ECO:0000256" key="8">
    <source>
        <dbReference type="ARBA" id="ARBA00023027"/>
    </source>
</evidence>
<reference evidence="12" key="2">
    <citation type="submission" date="2020-09" db="EMBL/GenBank/DDBJ databases">
        <authorList>
            <person name="Sun Q."/>
            <person name="Zhou Y."/>
        </authorList>
    </citation>
    <scope>NUCLEOTIDE SEQUENCE</scope>
    <source>
        <strain evidence="12">CGMCC 1.15367</strain>
    </source>
</reference>
<keyword evidence="8" id="KW-0520">NAD</keyword>
<dbReference type="InterPro" id="IPR020476">
    <property type="entry name" value="Nudix_hydrolase"/>
</dbReference>
<gene>
    <name evidence="12" type="ORF">GCM10011390_31210</name>
</gene>
<dbReference type="Pfam" id="PF09297">
    <property type="entry name" value="Zn_ribbon_NUD"/>
    <property type="match status" value="1"/>
</dbReference>
<accession>A0A916ZR47</accession>
<dbReference type="GO" id="GO:0019677">
    <property type="term" value="P:NAD+ catabolic process"/>
    <property type="evidence" value="ECO:0007669"/>
    <property type="project" value="TreeGrafter"/>
</dbReference>
<dbReference type="InterPro" id="IPR015376">
    <property type="entry name" value="Znr_NADH_PPase"/>
</dbReference>
<evidence type="ECO:0000256" key="6">
    <source>
        <dbReference type="ARBA" id="ARBA00022801"/>
    </source>
</evidence>
<dbReference type="Gene3D" id="3.90.79.10">
    <property type="entry name" value="Nucleoside Triphosphate Pyrophosphohydrolase"/>
    <property type="match status" value="1"/>
</dbReference>
<dbReference type="EC" id="3.6.1.22" evidence="4"/>
<dbReference type="NCBIfam" id="NF001299">
    <property type="entry name" value="PRK00241.1"/>
    <property type="match status" value="1"/>
</dbReference>
<evidence type="ECO:0000313" key="12">
    <source>
        <dbReference type="EMBL" id="GGE09903.1"/>
    </source>
</evidence>
<dbReference type="InterPro" id="IPR049734">
    <property type="entry name" value="NudC-like_C"/>
</dbReference>
<dbReference type="InterPro" id="IPR050241">
    <property type="entry name" value="NAD-cap_RNA_hydrolase_NudC"/>
</dbReference>
<evidence type="ECO:0000256" key="5">
    <source>
        <dbReference type="ARBA" id="ARBA00022723"/>
    </source>
</evidence>
<dbReference type="SUPFAM" id="SSF55811">
    <property type="entry name" value="Nudix"/>
    <property type="match status" value="1"/>
</dbReference>
<comment type="caution">
    <text evidence="12">The sequence shown here is derived from an EMBL/GenBank/DDBJ whole genome shotgun (WGS) entry which is preliminary data.</text>
</comment>
<keyword evidence="13" id="KW-1185">Reference proteome</keyword>
<evidence type="ECO:0000256" key="2">
    <source>
        <dbReference type="ARBA" id="ARBA00001947"/>
    </source>
</evidence>
<dbReference type="CDD" id="cd03429">
    <property type="entry name" value="NUDIX_NADH_pyrophosphatase_Nudt13"/>
    <property type="match status" value="1"/>
</dbReference>
<dbReference type="AlphaFoldDB" id="A0A916ZR47"/>
<dbReference type="Proteomes" id="UP000644699">
    <property type="component" value="Unassembled WGS sequence"/>
</dbReference>
<proteinExistence type="inferred from homology"/>
<evidence type="ECO:0000259" key="11">
    <source>
        <dbReference type="PROSITE" id="PS51462"/>
    </source>
</evidence>
<evidence type="ECO:0000313" key="13">
    <source>
        <dbReference type="Proteomes" id="UP000644699"/>
    </source>
</evidence>
<evidence type="ECO:0000256" key="1">
    <source>
        <dbReference type="ARBA" id="ARBA00001946"/>
    </source>
</evidence>
<dbReference type="PROSITE" id="PS00893">
    <property type="entry name" value="NUDIX_BOX"/>
    <property type="match status" value="1"/>
</dbReference>
<evidence type="ECO:0000256" key="7">
    <source>
        <dbReference type="ARBA" id="ARBA00022842"/>
    </source>
</evidence>
<dbReference type="GO" id="GO:0006742">
    <property type="term" value="P:NADP+ catabolic process"/>
    <property type="evidence" value="ECO:0007669"/>
    <property type="project" value="TreeGrafter"/>
</dbReference>
<evidence type="ECO:0000256" key="3">
    <source>
        <dbReference type="ARBA" id="ARBA00009595"/>
    </source>
</evidence>
<dbReference type="EMBL" id="BMIQ01000004">
    <property type="protein sequence ID" value="GGE09903.1"/>
    <property type="molecule type" value="Genomic_DNA"/>
</dbReference>
<sequence length="302" mass="32727">MTDKPSVPLHLGFAVNTLWRDGELRTESTLAEALAHPAARFHLLAPEGWLAAGGDLVFDRAAAERLGGEDATLLGIDANSAPTIVMRVSASPDGLEARPLRALASGDLVEPELEGRLGQGEHLLNWHRRTRFCGLCGGPTVAEAAGYRRRCTSCNEAHFPRTDPVSIMLVHDRDGRCLLGRGPHFPSGMWSCLAGFVEPGETLEAAVRRETKEEAGIEVGRVRYLASQPWPFPGSLMIGCLAEALSAEIVFDGVELEGCRWFERAEVLAMLEERHPEGISLPKPFAIAHHLIRAFAEGGETA</sequence>
<dbReference type="InterPro" id="IPR020084">
    <property type="entry name" value="NUDIX_hydrolase_CS"/>
</dbReference>
<keyword evidence="6 10" id="KW-0378">Hydrolase</keyword>
<keyword evidence="5" id="KW-0479">Metal-binding</keyword>
<keyword evidence="7" id="KW-0460">Magnesium</keyword>
<evidence type="ECO:0000256" key="10">
    <source>
        <dbReference type="RuleBase" id="RU003476"/>
    </source>
</evidence>
<comment type="cofactor">
    <cofactor evidence="2">
        <name>Zn(2+)</name>
        <dbReference type="ChEBI" id="CHEBI:29105"/>
    </cofactor>
</comment>
<comment type="similarity">
    <text evidence="3">Belongs to the Nudix hydrolase family. NudC subfamily.</text>
</comment>
<dbReference type="GO" id="GO:0046872">
    <property type="term" value="F:metal ion binding"/>
    <property type="evidence" value="ECO:0007669"/>
    <property type="project" value="UniProtKB-KW"/>
</dbReference>
<organism evidence="12 13">
    <name type="scientific">Aureimonas endophytica</name>
    <dbReference type="NCBI Taxonomy" id="2027858"/>
    <lineage>
        <taxon>Bacteria</taxon>
        <taxon>Pseudomonadati</taxon>
        <taxon>Pseudomonadota</taxon>
        <taxon>Alphaproteobacteria</taxon>
        <taxon>Hyphomicrobiales</taxon>
        <taxon>Aurantimonadaceae</taxon>
        <taxon>Aureimonas</taxon>
    </lineage>
</organism>
<dbReference type="InterPro" id="IPR000086">
    <property type="entry name" value="NUDIX_hydrolase_dom"/>
</dbReference>
<dbReference type="GO" id="GO:0035529">
    <property type="term" value="F:NADH pyrophosphatase activity"/>
    <property type="evidence" value="ECO:0007669"/>
    <property type="project" value="TreeGrafter"/>
</dbReference>
<dbReference type="PANTHER" id="PTHR42904:SF6">
    <property type="entry name" value="NAD-CAPPED RNA HYDROLASE NUDT12"/>
    <property type="match status" value="1"/>
</dbReference>
<reference evidence="12" key="1">
    <citation type="journal article" date="2014" name="Int. J. Syst. Evol. Microbiol.">
        <title>Complete genome sequence of Corynebacterium casei LMG S-19264T (=DSM 44701T), isolated from a smear-ripened cheese.</title>
        <authorList>
            <consortium name="US DOE Joint Genome Institute (JGI-PGF)"/>
            <person name="Walter F."/>
            <person name="Albersmeier A."/>
            <person name="Kalinowski J."/>
            <person name="Ruckert C."/>
        </authorList>
    </citation>
    <scope>NUCLEOTIDE SEQUENCE</scope>
    <source>
        <strain evidence="12">CGMCC 1.15367</strain>
    </source>
</reference>
<comment type="catalytic activity">
    <reaction evidence="9">
        <text>a 5'-end NAD(+)-phospho-ribonucleoside in mRNA + H2O = a 5'-end phospho-adenosine-phospho-ribonucleoside in mRNA + beta-nicotinamide D-ribonucleotide + 2 H(+)</text>
        <dbReference type="Rhea" id="RHEA:60876"/>
        <dbReference type="Rhea" id="RHEA-COMP:15698"/>
        <dbReference type="Rhea" id="RHEA-COMP:15719"/>
        <dbReference type="ChEBI" id="CHEBI:14649"/>
        <dbReference type="ChEBI" id="CHEBI:15377"/>
        <dbReference type="ChEBI" id="CHEBI:15378"/>
        <dbReference type="ChEBI" id="CHEBI:144029"/>
        <dbReference type="ChEBI" id="CHEBI:144051"/>
    </reaction>
    <physiologicalReaction direction="left-to-right" evidence="9">
        <dbReference type="Rhea" id="RHEA:60877"/>
    </physiologicalReaction>
</comment>
<dbReference type="PANTHER" id="PTHR42904">
    <property type="entry name" value="NUDIX HYDROLASE, NUDC SUBFAMILY"/>
    <property type="match status" value="1"/>
</dbReference>
<evidence type="ECO:0000256" key="4">
    <source>
        <dbReference type="ARBA" id="ARBA00012381"/>
    </source>
</evidence>
<feature type="domain" description="Nudix hydrolase" evidence="11">
    <location>
        <begin position="160"/>
        <end position="285"/>
    </location>
</feature>